<feature type="transmembrane region" description="Helical" evidence="5">
    <location>
        <begin position="305"/>
        <end position="328"/>
    </location>
</feature>
<accession>A0ABU0IBS0</accession>
<dbReference type="InterPro" id="IPR050382">
    <property type="entry name" value="MFS_Na/Anion_cotransporter"/>
</dbReference>
<protein>
    <submittedName>
        <fullName evidence="7">MFS family permease</fullName>
    </submittedName>
</protein>
<dbReference type="RefSeq" id="WP_307157875.1">
    <property type="nucleotide sequence ID" value="NZ_JAUSWH010000005.1"/>
</dbReference>
<evidence type="ECO:0000256" key="4">
    <source>
        <dbReference type="ARBA" id="ARBA00023136"/>
    </source>
</evidence>
<keyword evidence="8" id="KW-1185">Reference proteome</keyword>
<feature type="transmembrane region" description="Helical" evidence="5">
    <location>
        <begin position="84"/>
        <end position="112"/>
    </location>
</feature>
<dbReference type="SUPFAM" id="SSF103473">
    <property type="entry name" value="MFS general substrate transporter"/>
    <property type="match status" value="1"/>
</dbReference>
<feature type="transmembrane region" description="Helical" evidence="5">
    <location>
        <begin position="334"/>
        <end position="355"/>
    </location>
</feature>
<gene>
    <name evidence="7" type="ORF">QO005_002023</name>
</gene>
<feature type="transmembrane region" description="Helical" evidence="5">
    <location>
        <begin position="229"/>
        <end position="249"/>
    </location>
</feature>
<feature type="transmembrane region" description="Helical" evidence="5">
    <location>
        <begin position="146"/>
        <end position="167"/>
    </location>
</feature>
<reference evidence="7 8" key="1">
    <citation type="submission" date="2023-07" db="EMBL/GenBank/DDBJ databases">
        <title>Genomic Encyclopedia of Type Strains, Phase IV (KMG-IV): sequencing the most valuable type-strain genomes for metagenomic binning, comparative biology and taxonomic classification.</title>
        <authorList>
            <person name="Goeker M."/>
        </authorList>
    </citation>
    <scope>NUCLEOTIDE SEQUENCE [LARGE SCALE GENOMIC DNA]</scope>
    <source>
        <strain evidence="7 8">DSM 100301</strain>
    </source>
</reference>
<dbReference type="InterPro" id="IPR036259">
    <property type="entry name" value="MFS_trans_sf"/>
</dbReference>
<dbReference type="InterPro" id="IPR011701">
    <property type="entry name" value="MFS"/>
</dbReference>
<feature type="transmembrane region" description="Helical" evidence="5">
    <location>
        <begin position="54"/>
        <end position="78"/>
    </location>
</feature>
<evidence type="ECO:0000313" key="8">
    <source>
        <dbReference type="Proteomes" id="UP001235269"/>
    </source>
</evidence>
<evidence type="ECO:0000256" key="1">
    <source>
        <dbReference type="ARBA" id="ARBA00004141"/>
    </source>
</evidence>
<keyword evidence="4 5" id="KW-0472">Membrane</keyword>
<evidence type="ECO:0000256" key="5">
    <source>
        <dbReference type="SAM" id="Phobius"/>
    </source>
</evidence>
<dbReference type="Gene3D" id="1.20.1250.20">
    <property type="entry name" value="MFS general substrate transporter like domains"/>
    <property type="match status" value="2"/>
</dbReference>
<dbReference type="PANTHER" id="PTHR11662">
    <property type="entry name" value="SOLUTE CARRIER FAMILY 17"/>
    <property type="match status" value="1"/>
</dbReference>
<dbReference type="EMBL" id="JAUSWH010000005">
    <property type="protein sequence ID" value="MDQ0455683.1"/>
    <property type="molecule type" value="Genomic_DNA"/>
</dbReference>
<proteinExistence type="predicted"/>
<feature type="transmembrane region" description="Helical" evidence="5">
    <location>
        <begin position="402"/>
        <end position="425"/>
    </location>
</feature>
<feature type="transmembrane region" description="Helical" evidence="5">
    <location>
        <begin position="367"/>
        <end position="390"/>
    </location>
</feature>
<organism evidence="7 8">
    <name type="scientific">Rhizobium paknamense</name>
    <dbReference type="NCBI Taxonomy" id="1206817"/>
    <lineage>
        <taxon>Bacteria</taxon>
        <taxon>Pseudomonadati</taxon>
        <taxon>Pseudomonadota</taxon>
        <taxon>Alphaproteobacteria</taxon>
        <taxon>Hyphomicrobiales</taxon>
        <taxon>Rhizobiaceae</taxon>
        <taxon>Rhizobium/Agrobacterium group</taxon>
        <taxon>Rhizobium</taxon>
    </lineage>
</organism>
<dbReference type="Pfam" id="PF07690">
    <property type="entry name" value="MFS_1"/>
    <property type="match status" value="1"/>
</dbReference>
<evidence type="ECO:0000256" key="2">
    <source>
        <dbReference type="ARBA" id="ARBA00022692"/>
    </source>
</evidence>
<feature type="domain" description="Major facilitator superfamily (MFS) profile" evidence="6">
    <location>
        <begin position="18"/>
        <end position="428"/>
    </location>
</feature>
<comment type="subcellular location">
    <subcellularLocation>
        <location evidence="1">Membrane</location>
        <topology evidence="1">Multi-pass membrane protein</topology>
    </subcellularLocation>
</comment>
<evidence type="ECO:0000313" key="7">
    <source>
        <dbReference type="EMBL" id="MDQ0455683.1"/>
    </source>
</evidence>
<keyword evidence="2 5" id="KW-0812">Transmembrane</keyword>
<keyword evidence="3 5" id="KW-1133">Transmembrane helix</keyword>
<evidence type="ECO:0000259" key="6">
    <source>
        <dbReference type="PROSITE" id="PS50850"/>
    </source>
</evidence>
<sequence>MTERTALPTVSPWRPYAVLIMLFLFQTLNFFDKLVFGLSAVPIMRDLSLTPQQFGLIGSSFFLLFSLSGVLVGLFVIGRVPVKWILVVLALIWSLTQIPIYFTSSVTVLVLCRILLGLGEGPGLPTALHACHNWFSPEKRSVPNAIVLQGISVGLLAGGPILTYVIIQYGWRSGFLFCGLIGLVWILAWLLVGGEGPYAGHDDKVNTDNVRAEKASAPMEDKPVPARSLWLDPTVIGVIIMSTMSYYIVGMSATWLPPFLQQGLGYSQGQTGSIISAIYVFQSPLLILGSWVAQRMLRNGASKRAALGNASGWALLVAGVALIASVYVSGPLQLASVAIAFAAPSLTTIYGPITLGAIAPAVQRGRLIVVIYSANAASALVSNAITGSIVQAAGPDHAATGYANAMLFTAAILIIGAISAFALIFPDRTIQRFAGLHTGSFPGNAREPRRA</sequence>
<evidence type="ECO:0000256" key="3">
    <source>
        <dbReference type="ARBA" id="ARBA00022989"/>
    </source>
</evidence>
<dbReference type="PANTHER" id="PTHR11662:SF450">
    <property type="entry name" value="BLR1003 PROTEIN"/>
    <property type="match status" value="1"/>
</dbReference>
<comment type="caution">
    <text evidence="7">The sequence shown here is derived from an EMBL/GenBank/DDBJ whole genome shotgun (WGS) entry which is preliminary data.</text>
</comment>
<dbReference type="PROSITE" id="PS50850">
    <property type="entry name" value="MFS"/>
    <property type="match status" value="1"/>
</dbReference>
<feature type="transmembrane region" description="Helical" evidence="5">
    <location>
        <begin position="173"/>
        <end position="192"/>
    </location>
</feature>
<name>A0ABU0IBS0_9HYPH</name>
<feature type="transmembrane region" description="Helical" evidence="5">
    <location>
        <begin position="16"/>
        <end position="42"/>
    </location>
</feature>
<dbReference type="InterPro" id="IPR020846">
    <property type="entry name" value="MFS_dom"/>
</dbReference>
<dbReference type="Proteomes" id="UP001235269">
    <property type="component" value="Unassembled WGS sequence"/>
</dbReference>